<accession>A0A3M7TDM2</accession>
<protein>
    <submittedName>
        <fullName evidence="2">Glycosyltransferase</fullName>
    </submittedName>
</protein>
<proteinExistence type="predicted"/>
<dbReference type="CDD" id="cd06433">
    <property type="entry name" value="GT_2_WfgS_like"/>
    <property type="match status" value="1"/>
</dbReference>
<dbReference type="Proteomes" id="UP000278775">
    <property type="component" value="Unassembled WGS sequence"/>
</dbReference>
<name>A0A3M7TDM2_9FLAO</name>
<feature type="domain" description="Glycosyltransferase 2-like" evidence="1">
    <location>
        <begin position="4"/>
        <end position="138"/>
    </location>
</feature>
<dbReference type="OrthoDB" id="9788101at2"/>
<dbReference type="AlphaFoldDB" id="A0A3M7TDM2"/>
<dbReference type="Pfam" id="PF00535">
    <property type="entry name" value="Glycos_transf_2"/>
    <property type="match status" value="1"/>
</dbReference>
<dbReference type="InterPro" id="IPR029044">
    <property type="entry name" value="Nucleotide-diphossugar_trans"/>
</dbReference>
<evidence type="ECO:0000313" key="2">
    <source>
        <dbReference type="EMBL" id="RNA61692.1"/>
    </source>
</evidence>
<evidence type="ECO:0000259" key="1">
    <source>
        <dbReference type="Pfam" id="PF00535"/>
    </source>
</evidence>
<comment type="caution">
    <text evidence="2">The sequence shown here is derived from an EMBL/GenBank/DDBJ whole genome shotgun (WGS) entry which is preliminary data.</text>
</comment>
<organism evidence="2 3">
    <name type="scientific">Chryseobacterium nematophagum</name>
    <dbReference type="NCBI Taxonomy" id="2305228"/>
    <lineage>
        <taxon>Bacteria</taxon>
        <taxon>Pseudomonadati</taxon>
        <taxon>Bacteroidota</taxon>
        <taxon>Flavobacteriia</taxon>
        <taxon>Flavobacteriales</taxon>
        <taxon>Weeksellaceae</taxon>
        <taxon>Chryseobacterium group</taxon>
        <taxon>Chryseobacterium</taxon>
    </lineage>
</organism>
<keyword evidence="2" id="KW-0808">Transferase</keyword>
<dbReference type="Gene3D" id="3.90.550.10">
    <property type="entry name" value="Spore Coat Polysaccharide Biosynthesis Protein SpsA, Chain A"/>
    <property type="match status" value="1"/>
</dbReference>
<dbReference type="SUPFAM" id="SSF53448">
    <property type="entry name" value="Nucleotide-diphospho-sugar transferases"/>
    <property type="match status" value="1"/>
</dbReference>
<dbReference type="RefSeq" id="WP_122635817.1">
    <property type="nucleotide sequence ID" value="NZ_QWIU01000002.1"/>
</dbReference>
<gene>
    <name evidence="2" type="ORF">D1631_07000</name>
</gene>
<reference evidence="2 3" key="1">
    <citation type="submission" date="2018-08" db="EMBL/GenBank/DDBJ databases">
        <title>Chryseobacterium nematophagum: a novel matrix digesting pathogen of nematodes.</title>
        <authorList>
            <person name="Page A."/>
            <person name="Roberts M."/>
            <person name="Felix M.-A."/>
            <person name="Weir W."/>
        </authorList>
    </citation>
    <scope>NUCLEOTIDE SEQUENCE [LARGE SCALE GENOMIC DNA]</scope>
    <source>
        <strain evidence="2 3">JUb129</strain>
    </source>
</reference>
<evidence type="ECO:0000313" key="3">
    <source>
        <dbReference type="Proteomes" id="UP000278775"/>
    </source>
</evidence>
<dbReference type="InterPro" id="IPR001173">
    <property type="entry name" value="Glyco_trans_2-like"/>
</dbReference>
<dbReference type="PANTHER" id="PTHR22916">
    <property type="entry name" value="GLYCOSYLTRANSFERASE"/>
    <property type="match status" value="1"/>
</dbReference>
<dbReference type="EMBL" id="QWIU01000002">
    <property type="protein sequence ID" value="RNA61692.1"/>
    <property type="molecule type" value="Genomic_DNA"/>
</dbReference>
<dbReference type="GO" id="GO:0016758">
    <property type="term" value="F:hexosyltransferase activity"/>
    <property type="evidence" value="ECO:0007669"/>
    <property type="project" value="UniProtKB-ARBA"/>
</dbReference>
<sequence length="248" mass="29263">MKISIITVCWNSEKYIRTAIESVLNQTYKDIEYIIVDGGSSDETLDIIRSYETHFEGRLRWISEKDKGIYDAMNKGINMATGDIVGLLNSDDFYISNSILESVEDCFNKNKVDSVFADLYYVKEDDTNKIIRKWRTGNKKSFISGWHPAHPSFFVKKSIYNKYGLFDLTYRIAADFEIMLRFLEKHKISSFYLNNYILKMRLGGESNKSFANIKKGKQEILNAFEKHTIKVPFYYPYRRWMLKIFQHF</sequence>
<dbReference type="PANTHER" id="PTHR22916:SF3">
    <property type="entry name" value="UDP-GLCNAC:BETAGAL BETA-1,3-N-ACETYLGLUCOSAMINYLTRANSFERASE-LIKE PROTEIN 1"/>
    <property type="match status" value="1"/>
</dbReference>